<feature type="transmembrane region" description="Helical" evidence="1">
    <location>
        <begin position="6"/>
        <end position="26"/>
    </location>
</feature>
<proteinExistence type="predicted"/>
<accession>A0A1B8PJ13</accession>
<dbReference type="Proteomes" id="UP000092671">
    <property type="component" value="Unassembled WGS sequence"/>
</dbReference>
<evidence type="ECO:0000256" key="1">
    <source>
        <dbReference type="SAM" id="Phobius"/>
    </source>
</evidence>
<keyword evidence="1" id="KW-1133">Transmembrane helix</keyword>
<sequence length="94" mass="11438">MNSFLLWLTMNIFYGWIIFGNGSRVFEYFEDLPIISFLTSNRSQEVIRRTAIMACIVCNIMMFYDVFIKEQQAEIPLHHGYFKMFWRTFERIFL</sequence>
<name>A0A1B8PJ13_MORNO</name>
<dbReference type="RefSeq" id="WP_066888294.1">
    <property type="nucleotide sequence ID" value="NZ_LZDM01000027.1"/>
</dbReference>
<keyword evidence="1" id="KW-0472">Membrane</keyword>
<feature type="transmembrane region" description="Helical" evidence="1">
    <location>
        <begin position="46"/>
        <end position="64"/>
    </location>
</feature>
<comment type="caution">
    <text evidence="2">The sequence shown here is derived from an EMBL/GenBank/DDBJ whole genome shotgun (WGS) entry which is preliminary data.</text>
</comment>
<evidence type="ECO:0000313" key="2">
    <source>
        <dbReference type="EMBL" id="OBX50056.1"/>
    </source>
</evidence>
<gene>
    <name evidence="2" type="ORF">A9Z60_10050</name>
</gene>
<organism evidence="2 3">
    <name type="scientific">Moraxella nonliquefaciens</name>
    <dbReference type="NCBI Taxonomy" id="478"/>
    <lineage>
        <taxon>Bacteria</taxon>
        <taxon>Pseudomonadati</taxon>
        <taxon>Pseudomonadota</taxon>
        <taxon>Gammaproteobacteria</taxon>
        <taxon>Moraxellales</taxon>
        <taxon>Moraxellaceae</taxon>
        <taxon>Moraxella</taxon>
    </lineage>
</organism>
<protein>
    <submittedName>
        <fullName evidence="2">Uncharacterized protein</fullName>
    </submittedName>
</protein>
<dbReference type="EMBL" id="LZDN01000022">
    <property type="protein sequence ID" value="OBX50056.1"/>
    <property type="molecule type" value="Genomic_DNA"/>
</dbReference>
<evidence type="ECO:0000313" key="3">
    <source>
        <dbReference type="Proteomes" id="UP000092671"/>
    </source>
</evidence>
<keyword evidence="1" id="KW-0812">Transmembrane</keyword>
<reference evidence="2 3" key="1">
    <citation type="submission" date="2016-06" db="EMBL/GenBank/DDBJ databases">
        <title>Draft genome of Moraxella nonliquefaciens CCUG 60284.</title>
        <authorList>
            <person name="Salva-Serra F."/>
            <person name="Engstrom-Jakobsson H."/>
            <person name="Thorell K."/>
            <person name="Gonzales-Siles L."/>
            <person name="Karlsson R."/>
            <person name="Boulund F."/>
            <person name="Engstrand L."/>
            <person name="Kristiansson E."/>
            <person name="Moore E."/>
        </authorList>
    </citation>
    <scope>NUCLEOTIDE SEQUENCE [LARGE SCALE GENOMIC DNA]</scope>
    <source>
        <strain evidence="2 3">CCUG 60284</strain>
    </source>
</reference>
<dbReference type="AlphaFoldDB" id="A0A1B8PJ13"/>